<dbReference type="InterPro" id="IPR045662">
    <property type="entry name" value="DUF6388"/>
</dbReference>
<evidence type="ECO:0000313" key="1">
    <source>
        <dbReference type="EMBL" id="TWR83466.1"/>
    </source>
</evidence>
<sequence length="114" mass="13026">MTEPAIHHQKALDRFLSEHADVAQSLETLNPLAARAIGQSMKEYRQERLNEAFEAEAERLGLFAWELTLQLTSATEQEFEAQRLEVHREVAQMAGMAWDEYCEMHGLVNQAPTL</sequence>
<comment type="caution">
    <text evidence="1">The sequence shown here is derived from an EMBL/GenBank/DDBJ whole genome shotgun (WGS) entry which is preliminary data.</text>
</comment>
<dbReference type="OrthoDB" id="6964652at2"/>
<dbReference type="Pfam" id="PF19925">
    <property type="entry name" value="DUF6388"/>
    <property type="match status" value="1"/>
</dbReference>
<evidence type="ECO:0000313" key="2">
    <source>
        <dbReference type="Proteomes" id="UP000317901"/>
    </source>
</evidence>
<dbReference type="EMBL" id="VFIP01000056">
    <property type="protein sequence ID" value="TWR83466.1"/>
    <property type="molecule type" value="Genomic_DNA"/>
</dbReference>
<accession>A0A5C5PRV9</accession>
<gene>
    <name evidence="1" type="ORF">FJD37_20680</name>
</gene>
<reference evidence="1 2" key="1">
    <citation type="submission" date="2019-06" db="EMBL/GenBank/DDBJ databases">
        <title>Pseudomonas bimorpha sp. nov. isolated from bovine raw milk and skim milk concentrate.</title>
        <authorList>
            <person name="Hofmann K."/>
            <person name="Huptas C."/>
            <person name="Doll E."/>
            <person name="Scherer S."/>
            <person name="Wenning M."/>
        </authorList>
    </citation>
    <scope>NUCLEOTIDE SEQUENCE [LARGE SCALE GENOMIC DNA]</scope>
    <source>
        <strain evidence="1 2">DSM 108990</strain>
    </source>
</reference>
<dbReference type="AlphaFoldDB" id="A0A5C5PRV9"/>
<proteinExistence type="predicted"/>
<organism evidence="1 2">
    <name type="scientific">Pseudomonas saxonica</name>
    <dbReference type="NCBI Taxonomy" id="2600598"/>
    <lineage>
        <taxon>Bacteria</taxon>
        <taxon>Pseudomonadati</taxon>
        <taxon>Pseudomonadota</taxon>
        <taxon>Gammaproteobacteria</taxon>
        <taxon>Pseudomonadales</taxon>
        <taxon>Pseudomonadaceae</taxon>
        <taxon>Pseudomonas</taxon>
    </lineage>
</organism>
<protein>
    <submittedName>
        <fullName evidence="1">DNA repair protein</fullName>
    </submittedName>
</protein>
<name>A0A5C5PRV9_9PSED</name>
<dbReference type="Proteomes" id="UP000317901">
    <property type="component" value="Unassembled WGS sequence"/>
</dbReference>
<dbReference type="RefSeq" id="WP_146427268.1">
    <property type="nucleotide sequence ID" value="NZ_CP142033.1"/>
</dbReference>